<dbReference type="EMBL" id="CADCVL010000205">
    <property type="protein sequence ID" value="CAA9477378.1"/>
    <property type="molecule type" value="Genomic_DNA"/>
</dbReference>
<accession>A0A6J4RN10</accession>
<organism evidence="2">
    <name type="scientific">uncultured Solirubrobacteraceae bacterium</name>
    <dbReference type="NCBI Taxonomy" id="1162706"/>
    <lineage>
        <taxon>Bacteria</taxon>
        <taxon>Bacillati</taxon>
        <taxon>Actinomycetota</taxon>
        <taxon>Thermoleophilia</taxon>
        <taxon>Solirubrobacterales</taxon>
        <taxon>Solirubrobacteraceae</taxon>
        <taxon>environmental samples</taxon>
    </lineage>
</organism>
<name>A0A6J4RN10_9ACTN</name>
<evidence type="ECO:0000256" key="1">
    <source>
        <dbReference type="SAM" id="MobiDB-lite"/>
    </source>
</evidence>
<gene>
    <name evidence="2" type="ORF">AVDCRST_MAG65-1218</name>
</gene>
<reference evidence="2" key="1">
    <citation type="submission" date="2020-02" db="EMBL/GenBank/DDBJ databases">
        <authorList>
            <person name="Meier V. D."/>
        </authorList>
    </citation>
    <scope>NUCLEOTIDE SEQUENCE</scope>
    <source>
        <strain evidence="2">AVDCRST_MAG65</strain>
    </source>
</reference>
<feature type="non-terminal residue" evidence="2">
    <location>
        <position position="1"/>
    </location>
</feature>
<evidence type="ECO:0000313" key="2">
    <source>
        <dbReference type="EMBL" id="CAA9477378.1"/>
    </source>
</evidence>
<feature type="region of interest" description="Disordered" evidence="1">
    <location>
        <begin position="1"/>
        <end position="44"/>
    </location>
</feature>
<dbReference type="AlphaFoldDB" id="A0A6J4RN10"/>
<feature type="non-terminal residue" evidence="2">
    <location>
        <position position="44"/>
    </location>
</feature>
<proteinExistence type="predicted"/>
<sequence>RLARSRRALADHRRGVRRRPQGRGRGPDQDRRRRRRPGGEPLRM</sequence>
<protein>
    <submittedName>
        <fullName evidence="2">Uncharacterized protein</fullName>
    </submittedName>
</protein>